<dbReference type="EMBL" id="JACIGY010000001">
    <property type="protein sequence ID" value="MBB4410006.1"/>
    <property type="molecule type" value="Genomic_DNA"/>
</dbReference>
<dbReference type="RefSeq" id="WP_183821639.1">
    <property type="nucleotide sequence ID" value="NZ_JACIGW010000001.1"/>
</dbReference>
<evidence type="ECO:0000313" key="5">
    <source>
        <dbReference type="EMBL" id="MBB4444693.1"/>
    </source>
</evidence>
<protein>
    <recommendedName>
        <fullName evidence="2">YhdP central domain-containing protein</fullName>
    </recommendedName>
</protein>
<comment type="caution">
    <text evidence="5">The sequence shown here is derived from an EMBL/GenBank/DDBJ whole genome shotgun (WGS) entry which is preliminary data.</text>
</comment>
<evidence type="ECO:0000256" key="1">
    <source>
        <dbReference type="SAM" id="Phobius"/>
    </source>
</evidence>
<evidence type="ECO:0000259" key="2">
    <source>
        <dbReference type="Pfam" id="PF13116"/>
    </source>
</evidence>
<keyword evidence="1" id="KW-0472">Membrane</keyword>
<name>A0A7W6UUS3_9HYPH</name>
<dbReference type="Pfam" id="PF13116">
    <property type="entry name" value="YhdP"/>
    <property type="match status" value="1"/>
</dbReference>
<dbReference type="Proteomes" id="UP000524535">
    <property type="component" value="Unassembled WGS sequence"/>
</dbReference>
<dbReference type="Proteomes" id="UP000576087">
    <property type="component" value="Unassembled WGS sequence"/>
</dbReference>
<dbReference type="EMBL" id="JACIGW010000001">
    <property type="protein sequence ID" value="MBB4347599.1"/>
    <property type="molecule type" value="Genomic_DNA"/>
</dbReference>
<evidence type="ECO:0000313" key="8">
    <source>
        <dbReference type="Proteomes" id="UP000576087"/>
    </source>
</evidence>
<organism evidence="5 8">
    <name type="scientific">Aliirhizobium cellulosilyticum</name>
    <dbReference type="NCBI Taxonomy" id="393664"/>
    <lineage>
        <taxon>Bacteria</taxon>
        <taxon>Pseudomonadati</taxon>
        <taxon>Pseudomonadota</taxon>
        <taxon>Alphaproteobacteria</taxon>
        <taxon>Hyphomicrobiales</taxon>
        <taxon>Rhizobiaceae</taxon>
        <taxon>Aliirhizobium</taxon>
    </lineage>
</organism>
<gene>
    <name evidence="4" type="ORF">GGE31_000477</name>
    <name evidence="3" type="ORF">GGE33_001307</name>
    <name evidence="5" type="ORF">GGE35_000475</name>
</gene>
<keyword evidence="7" id="KW-1185">Reference proteome</keyword>
<reference evidence="6 7" key="1">
    <citation type="submission" date="2020-08" db="EMBL/GenBank/DDBJ databases">
        <title>Genomic Encyclopedia of Type Strains, Phase IV (KMG-V): Genome sequencing to study the core and pangenomes of soil and plant-associated prokaryotes.</title>
        <authorList>
            <person name="Whitman W."/>
        </authorList>
    </citation>
    <scope>NUCLEOTIDE SEQUENCE [LARGE SCALE GENOMIC DNA]</scope>
    <source>
        <strain evidence="4 7">SEMIA 444</strain>
        <strain evidence="3 6">SEMIA 448</strain>
        <strain evidence="5 8">SEMIA 452</strain>
    </source>
</reference>
<dbReference type="InterPro" id="IPR025263">
    <property type="entry name" value="YhdP_central"/>
</dbReference>
<feature type="transmembrane region" description="Helical" evidence="1">
    <location>
        <begin position="49"/>
        <end position="72"/>
    </location>
</feature>
<keyword evidence="1" id="KW-1133">Transmembrane helix</keyword>
<evidence type="ECO:0000313" key="7">
    <source>
        <dbReference type="Proteomes" id="UP000524535"/>
    </source>
</evidence>
<evidence type="ECO:0000313" key="4">
    <source>
        <dbReference type="EMBL" id="MBB4410006.1"/>
    </source>
</evidence>
<evidence type="ECO:0000313" key="3">
    <source>
        <dbReference type="EMBL" id="MBB4347599.1"/>
    </source>
</evidence>
<sequence>MAEIRGEKIDFSRKDIVPLHELPSAQAEDPIIVHCPPHSTRTWRFCKSIVLFAVLIMVAIGSAVFAIEGGIVDGTLTSRAQSALNNAIGPRYVSNVGSAAIRFDSDFRLAIEARDVDIVERATGQHLSRAGALRMAVDPLALLGGRISINSISAQSIRLETAQLPEGDPIALAKVRVDAVPQLLEQAFQRLDEARGLIERTGTASIRLAGIEIVLPAAPGRKPTVVKVNDLELARNATGEIGIDGTVSINDREAKLTAASKTVDGVTAALSARLSGLEVTPFLLQRTEDGQPREGLESSVDFDMSAERSRGDAQKPAMTATLTNSPGNFYFDGIQQTFSGATINVAYDFAKNSIEIMNSEASFGPTVVPFTGAVIDLNRLNESDKRFGFGLDLLVRGGRAIGASQGEKPADFDLKATGRYLSADRQLEFDEMTVASPLGHMAAALKVRFGKQSPEISFGGQIPQMQVTGVKQLWPFWMARKPRDWVMANMFGGNVTNGTIAVFIPAGRMKGPGIPMELDANELQIGFGVTDTRLNLPGEVPPLRDLAGKFSLKGQEMLVDVSKAASYAPSGRVVTVESGRFAIPSTYAKPLMADLTLKISGQADAITELANFKPMNALKGTSFKPEDFSGNAKADIHARFGLISDHNPPKPTWNAQIRLDGVNLATQMEGHKIGALTGLLTVDNQSAKLTANGTVDDIPAEFAVTEPVDQNSGVKRERVIKATLNNAQRDKLVPGLSDMVEGQIVAELTRIDEKHQAVTLDLSRAELTVPWIGWTKGSGIGAKAQFEVSSDAGKQTTLSGFQLTGESFGVRGDVQLADGALTTASFSHVQLSPADNYSLSVKRSKGAYEISIGGNAVDMRPIITMMRANNGNAAAGSNEGSSTILRAQVDRVVGFNDEQLSNVALNFSSRGSNIVRADLSAITGSGQALVSQMSRGDTISVTSGDAGSVARFADLYDNMSAGLLNLKLKARGSDWVGSLDIRNFQLRNEERLQSLVSTPVGEDGQSLNSAVKKDIDVSSARFQRGFAALVYRDGALSVANGVVRGEQIGATFQGKLRDANGNMEMTGTFMPAYGLNRLFGELPLIGAILGNGRDRGLLGITFKLEGAFDKPRLTINPLSLIAPGVFRQIFEFQ</sequence>
<dbReference type="Proteomes" id="UP000520770">
    <property type="component" value="Unassembled WGS sequence"/>
</dbReference>
<keyword evidence="1" id="KW-0812">Transmembrane</keyword>
<dbReference type="AlphaFoldDB" id="A0A7W6UUS3"/>
<evidence type="ECO:0000313" key="6">
    <source>
        <dbReference type="Proteomes" id="UP000520770"/>
    </source>
</evidence>
<accession>A0A7W6UUS3</accession>
<feature type="domain" description="YhdP central" evidence="2">
    <location>
        <begin position="423"/>
        <end position="931"/>
    </location>
</feature>
<dbReference type="EMBL" id="JACIHM010000001">
    <property type="protein sequence ID" value="MBB4444693.1"/>
    <property type="molecule type" value="Genomic_DNA"/>
</dbReference>
<proteinExistence type="predicted"/>